<gene>
    <name evidence="2" type="ordered locus">LOC_Os12g35160</name>
</gene>
<reference evidence="2" key="2">
    <citation type="submission" date="2005-04" db="EMBL/GenBank/DDBJ databases">
        <authorList>
            <person name="Buell C.R."/>
            <person name="Wing R.A."/>
            <person name="McCombie W.A."/>
            <person name="Ouyang S."/>
        </authorList>
    </citation>
    <scope>NUCLEOTIDE SEQUENCE</scope>
</reference>
<protein>
    <recommendedName>
        <fullName evidence="3">BKRF1 encodes EBNA-1 protein-like</fullName>
    </recommendedName>
</protein>
<feature type="compositionally biased region" description="Gly residues" evidence="1">
    <location>
        <begin position="64"/>
        <end position="75"/>
    </location>
</feature>
<organism evidence="2">
    <name type="scientific">Oryza sativa subsp. japonica</name>
    <name type="common">Rice</name>
    <dbReference type="NCBI Taxonomy" id="39947"/>
    <lineage>
        <taxon>Eukaryota</taxon>
        <taxon>Viridiplantae</taxon>
        <taxon>Streptophyta</taxon>
        <taxon>Embryophyta</taxon>
        <taxon>Tracheophyta</taxon>
        <taxon>Spermatophyta</taxon>
        <taxon>Magnoliopsida</taxon>
        <taxon>Liliopsida</taxon>
        <taxon>Poales</taxon>
        <taxon>Poaceae</taxon>
        <taxon>BOP clade</taxon>
        <taxon>Oryzoideae</taxon>
        <taxon>Oryzeae</taxon>
        <taxon>Oryzinae</taxon>
        <taxon>Oryza</taxon>
        <taxon>Oryza sativa</taxon>
    </lineage>
</organism>
<dbReference type="AlphaFoldDB" id="Q2QPA4"/>
<reference evidence="2" key="3">
    <citation type="submission" date="2006-01" db="EMBL/GenBank/DDBJ databases">
        <authorList>
            <person name="Buell R."/>
        </authorList>
    </citation>
    <scope>NUCLEOTIDE SEQUENCE</scope>
</reference>
<evidence type="ECO:0000256" key="1">
    <source>
        <dbReference type="SAM" id="MobiDB-lite"/>
    </source>
</evidence>
<sequence>MMMDRGGVWMEGKRCRGRPCRCDAGGDGGGVADRCTARRDGRPNNSGEADGEVRGDVPAKPRAGRGGGRCGVAEGGDGDVGRRSGAATGAAGGDVDEEEGEAGAGDGVPAMFGRGGGDTGDEGGVVEPRKVVATSAGAPGTWQRRPEAEKWWRRHWTPARTRLRCFPRETEG</sequence>
<accession>Q2QPA4</accession>
<dbReference type="EMBL" id="DP000011">
    <property type="protein sequence ID" value="ABA99319.1"/>
    <property type="molecule type" value="Genomic_DNA"/>
</dbReference>
<reference evidence="2" key="1">
    <citation type="journal article" date="2005" name="BMC Biol.">
        <title>The sequence of rice chromosomes 11 and 12, rich in disease resistance genes and recent gene duplications.</title>
        <authorList>
            <consortium name="The rice chromosomes 11 and 12 sequencing consortia"/>
        </authorList>
    </citation>
    <scope>NUCLEOTIDE SEQUENCE [LARGE SCALE GENOMIC DNA]</scope>
</reference>
<name>Q2QPA4_ORYSJ</name>
<proteinExistence type="predicted"/>
<evidence type="ECO:0000313" key="2">
    <source>
        <dbReference type="EMBL" id="ABA99319.1"/>
    </source>
</evidence>
<feature type="region of interest" description="Disordered" evidence="1">
    <location>
        <begin position="23"/>
        <end position="113"/>
    </location>
</feature>
<evidence type="ECO:0008006" key="3">
    <source>
        <dbReference type="Google" id="ProtNLM"/>
    </source>
</evidence>